<comment type="similarity">
    <text evidence="2">Belongs to the SLX4 family.</text>
</comment>
<keyword evidence="4" id="KW-0233">DNA recombination</keyword>
<dbReference type="CDD" id="cd22999">
    <property type="entry name" value="SAP_SLX4"/>
    <property type="match status" value="1"/>
</dbReference>
<keyword evidence="9" id="KW-0378">Hydrolase</keyword>
<evidence type="ECO:0000313" key="9">
    <source>
        <dbReference type="EMBL" id="KAG5451076.1"/>
    </source>
</evidence>
<dbReference type="PANTHER" id="PTHR21541:SF3">
    <property type="entry name" value="STRUCTURE-SPECIFIC ENDONUCLEASE SUBUNIT SLX4"/>
    <property type="match status" value="1"/>
</dbReference>
<dbReference type="OrthoDB" id="5576441at2759"/>
<dbReference type="GO" id="GO:0006281">
    <property type="term" value="P:DNA repair"/>
    <property type="evidence" value="ECO:0007669"/>
    <property type="project" value="UniProtKB-KW"/>
</dbReference>
<feature type="compositionally biased region" description="Low complexity" evidence="8">
    <location>
        <begin position="559"/>
        <end position="575"/>
    </location>
</feature>
<protein>
    <recommendedName>
        <fullName evidence="7">Structure-specific endonuclease subunit SLX4</fullName>
    </recommendedName>
</protein>
<accession>A0A8T1MQB6</accession>
<feature type="region of interest" description="Disordered" evidence="8">
    <location>
        <begin position="516"/>
        <end position="616"/>
    </location>
</feature>
<keyword evidence="10" id="KW-1185">Reference proteome</keyword>
<reference evidence="9 10" key="1">
    <citation type="journal article" date="2018" name="Biotechnol. Adv.">
        <title>Improved genomic resources and new bioinformatic workflow for the carcinogenic parasite Clonorchis sinensis: Biotechnological implications.</title>
        <authorList>
            <person name="Wang D."/>
            <person name="Korhonen P.K."/>
            <person name="Gasser R.B."/>
            <person name="Young N.D."/>
        </authorList>
    </citation>
    <scope>NUCLEOTIDE SEQUENCE [LARGE SCALE GENOMIC DNA]</scope>
    <source>
        <strain evidence="9">Cs-k2</strain>
    </source>
</reference>
<evidence type="ECO:0000256" key="8">
    <source>
        <dbReference type="SAM" id="MobiDB-lite"/>
    </source>
</evidence>
<dbReference type="EMBL" id="NIRI02000042">
    <property type="protein sequence ID" value="KAG5451076.1"/>
    <property type="molecule type" value="Genomic_DNA"/>
</dbReference>
<dbReference type="AlphaFoldDB" id="A0A8T1MQB6"/>
<evidence type="ECO:0000256" key="6">
    <source>
        <dbReference type="ARBA" id="ARBA00023242"/>
    </source>
</evidence>
<sequence length="869" mass="95562">MQVACPLCSMDMNLWNMSRRRLHINACCEKAITDCVRCPACHKSFGGSASRVHLKQCATALNMSVLDLMALSERRQIPQFHQAEMKHYIPTLTNKTAGNVDDDLQTALALSLSVNDEDKRRRSEAEACSKVPLTELGPPSHLLLTKQQRQAILSDRLAALLLQAHRPIANAVTSVNDSSLPPLWVMAAEDVGGHVSESSPNVPYYVKALVPPLSPTTITWGENLLSLSQLPGRSSSHSPTHVVSPPNALLSTEPTFPQTQGFIPDGSPSMDHPQLPIENPVCPHSPILIKIGEDSGSEKSKPSSENPVYGSRYLSMVGESSWSDAILILDDGQRVPVHKFVFAAWGIVSSVFPNGARSSMVTGITAPEVFQLLALLYRGDEHMLWQDWNNQSRPVQDKLLSWGVRPCADARSPHGVAEVGFFSKKQNSPRNVTTILTDEQIAHVQSPSTSFHNECSAVRSSEITTPVVSASIRRQPEPQFSRDLFSSPWESMCIVSHPADFAESATEELSMRLSPPVLGSERQCPSTSPKRSPKLTPAFDEQPTPCPLFKRLCSSNTLPSPESEPPNQQSSVISPPNSPSPELVVNTATPHLSKGLQDKSSTRSPPHIPQDSMSDINFGSWSSPLSTFGNSTLHSSPVTPLPDYKTMMTPELKRALSAFGVRPLPRKRAVTLLNEIYHQLHQYTTKLQTGPMDSLSEQSTSTGTSKPPPMKRPRSKKRSSSNVAHTTTSVHPKRTCEMGNSAADATSSVSCSTGDYGWSDDDAPNDVDNRFEVNDLDDSQRLEATGQVDIKRSVIAYIRSQKELYKNMLTYTPVEFSSLHYLLKEAGMRISAKTLMDILDEQCITFTLRNRTRVKHGPRSSRVIKAKRH</sequence>
<keyword evidence="3" id="KW-0227">DNA damage</keyword>
<dbReference type="GO" id="GO:0004519">
    <property type="term" value="F:endonuclease activity"/>
    <property type="evidence" value="ECO:0007669"/>
    <property type="project" value="UniProtKB-KW"/>
</dbReference>
<evidence type="ECO:0000256" key="2">
    <source>
        <dbReference type="ARBA" id="ARBA00006661"/>
    </source>
</evidence>
<name>A0A8T1MQB6_CLOSI</name>
<reference evidence="9 10" key="2">
    <citation type="journal article" date="2021" name="Genomics">
        <title>High-quality reference genome for Clonorchis sinensis.</title>
        <authorList>
            <person name="Young N.D."/>
            <person name="Stroehlein A.J."/>
            <person name="Kinkar L."/>
            <person name="Wang T."/>
            <person name="Sohn W.M."/>
            <person name="Chang B.C.H."/>
            <person name="Kaur P."/>
            <person name="Weisz D."/>
            <person name="Dudchenko O."/>
            <person name="Aiden E.L."/>
            <person name="Korhonen P.K."/>
            <person name="Gasser R.B."/>
        </authorList>
    </citation>
    <scope>NUCLEOTIDE SEQUENCE [LARGE SCALE GENOMIC DNA]</scope>
    <source>
        <strain evidence="9">Cs-k2</strain>
    </source>
</reference>
<evidence type="ECO:0000256" key="3">
    <source>
        <dbReference type="ARBA" id="ARBA00022763"/>
    </source>
</evidence>
<dbReference type="GO" id="GO:0033557">
    <property type="term" value="C:Slx1-Slx4 complex"/>
    <property type="evidence" value="ECO:0007669"/>
    <property type="project" value="InterPro"/>
</dbReference>
<gene>
    <name evidence="9" type="ORF">CSKR_105577</name>
</gene>
<feature type="region of interest" description="Disordered" evidence="8">
    <location>
        <begin position="687"/>
        <end position="749"/>
    </location>
</feature>
<evidence type="ECO:0000256" key="4">
    <source>
        <dbReference type="ARBA" id="ARBA00023172"/>
    </source>
</evidence>
<dbReference type="InterPro" id="IPR018574">
    <property type="entry name" value="Structure-sp_endonuc_su_Slx4"/>
</dbReference>
<proteinExistence type="inferred from homology"/>
<evidence type="ECO:0000313" key="10">
    <source>
        <dbReference type="Proteomes" id="UP000286415"/>
    </source>
</evidence>
<dbReference type="Proteomes" id="UP000286415">
    <property type="component" value="Unassembled WGS sequence"/>
</dbReference>
<feature type="compositionally biased region" description="Polar residues" evidence="8">
    <location>
        <begin position="695"/>
        <end position="704"/>
    </location>
</feature>
<comment type="caution">
    <text evidence="9">The sequence shown here is derived from an EMBL/GenBank/DDBJ whole genome shotgun (WGS) entry which is preliminary data.</text>
</comment>
<dbReference type="PANTHER" id="PTHR21541">
    <property type="entry name" value="BTB POZ DOMAIN CONTAINING 12"/>
    <property type="match status" value="1"/>
</dbReference>
<evidence type="ECO:0000256" key="7">
    <source>
        <dbReference type="ARBA" id="ARBA00029496"/>
    </source>
</evidence>
<dbReference type="Pfam" id="PF09494">
    <property type="entry name" value="Slx4"/>
    <property type="match status" value="1"/>
</dbReference>
<organism evidence="9 10">
    <name type="scientific">Clonorchis sinensis</name>
    <name type="common">Chinese liver fluke</name>
    <dbReference type="NCBI Taxonomy" id="79923"/>
    <lineage>
        <taxon>Eukaryota</taxon>
        <taxon>Metazoa</taxon>
        <taxon>Spiralia</taxon>
        <taxon>Lophotrochozoa</taxon>
        <taxon>Platyhelminthes</taxon>
        <taxon>Trematoda</taxon>
        <taxon>Digenea</taxon>
        <taxon>Opisthorchiida</taxon>
        <taxon>Opisthorchiata</taxon>
        <taxon>Opisthorchiidae</taxon>
        <taxon>Clonorchis</taxon>
    </lineage>
</organism>
<keyword evidence="9" id="KW-0255">Endonuclease</keyword>
<keyword evidence="9" id="KW-0540">Nuclease</keyword>
<evidence type="ECO:0000256" key="5">
    <source>
        <dbReference type="ARBA" id="ARBA00023204"/>
    </source>
</evidence>
<feature type="compositionally biased region" description="Basic residues" evidence="8">
    <location>
        <begin position="709"/>
        <end position="719"/>
    </location>
</feature>
<keyword evidence="5" id="KW-0234">DNA repair</keyword>
<dbReference type="GO" id="GO:0000712">
    <property type="term" value="P:resolution of meiotic recombination intermediates"/>
    <property type="evidence" value="ECO:0007669"/>
    <property type="project" value="TreeGrafter"/>
</dbReference>
<keyword evidence="6" id="KW-0539">Nucleus</keyword>
<evidence type="ECO:0000256" key="1">
    <source>
        <dbReference type="ARBA" id="ARBA00004123"/>
    </source>
</evidence>
<comment type="subcellular location">
    <subcellularLocation>
        <location evidence="1">Nucleus</location>
    </subcellularLocation>
</comment>
<dbReference type="GO" id="GO:0006260">
    <property type="term" value="P:DNA replication"/>
    <property type="evidence" value="ECO:0007669"/>
    <property type="project" value="InterPro"/>
</dbReference>